<dbReference type="Pfam" id="PF08242">
    <property type="entry name" value="Methyltransf_12"/>
    <property type="match status" value="1"/>
</dbReference>
<dbReference type="InterPro" id="IPR013217">
    <property type="entry name" value="Methyltransf_12"/>
</dbReference>
<dbReference type="CDD" id="cd02440">
    <property type="entry name" value="AdoMet_MTases"/>
    <property type="match status" value="1"/>
</dbReference>
<keyword evidence="1" id="KW-0489">Methyltransferase</keyword>
<dbReference type="Gene3D" id="3.40.50.150">
    <property type="entry name" value="Vaccinia Virus protein VP39"/>
    <property type="match status" value="1"/>
</dbReference>
<protein>
    <submittedName>
        <fullName evidence="1">Class I SAM-dependent methyltransferase</fullName>
    </submittedName>
</protein>
<name>A0A6M7TMB2_9HYPH</name>
<dbReference type="RefSeq" id="WP_064983130.1">
    <property type="nucleotide sequence ID" value="NZ_CP033507.1"/>
</dbReference>
<dbReference type="SUPFAM" id="SSF53335">
    <property type="entry name" value="S-adenosyl-L-methionine-dependent methyltransferases"/>
    <property type="match status" value="1"/>
</dbReference>
<comment type="caution">
    <text evidence="1">The sequence shown here is derived from an EMBL/GenBank/DDBJ whole genome shotgun (WGS) entry which is preliminary data.</text>
</comment>
<dbReference type="GO" id="GO:0032259">
    <property type="term" value="P:methylation"/>
    <property type="evidence" value="ECO:0007669"/>
    <property type="project" value="UniProtKB-KW"/>
</dbReference>
<dbReference type="InterPro" id="IPR029063">
    <property type="entry name" value="SAM-dependent_MTases_sf"/>
</dbReference>
<evidence type="ECO:0000313" key="1">
    <source>
        <dbReference type="EMBL" id="RJT37910.1"/>
    </source>
</evidence>
<dbReference type="EMBL" id="QZXA01000001">
    <property type="protein sequence ID" value="RJT37910.1"/>
    <property type="molecule type" value="Genomic_DNA"/>
</dbReference>
<evidence type="ECO:0000313" key="2">
    <source>
        <dbReference type="Proteomes" id="UP000275530"/>
    </source>
</evidence>
<keyword evidence="2" id="KW-1185">Reference proteome</keyword>
<dbReference type="Proteomes" id="UP000275530">
    <property type="component" value="Unassembled WGS sequence"/>
</dbReference>
<proteinExistence type="predicted"/>
<sequence length="195" mass="21742">MVDKFTPVGAKYTVQRRVAGYHDIRMDGMVDLLLRAKGKSVFDIGCNRGLVGFEFANNGATVVHGCDIFPEGINTAREVFADLRSTESRFEVVDLTRGPAALSAFVGQQYDFTLCLATYHKLKRIMNPADLTALMQHFGKWTKGYFAWRGTSDKPEENDEEISNLDSDLKQVGLIRIHTSYISAELGVAAIWART</sequence>
<dbReference type="AlphaFoldDB" id="A0A6M7TMB2"/>
<dbReference type="GO" id="GO:0008168">
    <property type="term" value="F:methyltransferase activity"/>
    <property type="evidence" value="ECO:0007669"/>
    <property type="project" value="UniProtKB-KW"/>
</dbReference>
<reference evidence="1 2" key="1">
    <citation type="submission" date="2018-09" db="EMBL/GenBank/DDBJ databases">
        <title>Mesorhizobium carmichaelinearum sp. nov. isolated from Carmichaelinea spp. root nodules in New Zealand.</title>
        <authorList>
            <person name="De Meyer S.E."/>
        </authorList>
    </citation>
    <scope>NUCLEOTIDE SEQUENCE [LARGE SCALE GENOMIC DNA]</scope>
    <source>
        <strain evidence="1 2">LMG 28313</strain>
    </source>
</reference>
<gene>
    <name evidence="1" type="ORF">D3242_01290</name>
</gene>
<organism evidence="1 2">
    <name type="scientific">Mesorhizobium jarvisii</name>
    <dbReference type="NCBI Taxonomy" id="1777867"/>
    <lineage>
        <taxon>Bacteria</taxon>
        <taxon>Pseudomonadati</taxon>
        <taxon>Pseudomonadota</taxon>
        <taxon>Alphaproteobacteria</taxon>
        <taxon>Hyphomicrobiales</taxon>
        <taxon>Phyllobacteriaceae</taxon>
        <taxon>Mesorhizobium</taxon>
    </lineage>
</organism>
<keyword evidence="1" id="KW-0808">Transferase</keyword>
<accession>A0A6M7TMB2</accession>